<feature type="region of interest" description="Disordered" evidence="1">
    <location>
        <begin position="1"/>
        <end position="44"/>
    </location>
</feature>
<reference evidence="3 4" key="1">
    <citation type="submission" date="2020-10" db="EMBL/GenBank/DDBJ databases">
        <title>Connecting structure to function with the recovery of over 1000 high-quality activated sludge metagenome-assembled genomes encoding full-length rRNA genes using long-read sequencing.</title>
        <authorList>
            <person name="Singleton C.M."/>
            <person name="Petriglieri F."/>
            <person name="Kristensen J.M."/>
            <person name="Kirkegaard R.H."/>
            <person name="Michaelsen T.Y."/>
            <person name="Andersen M.H."/>
            <person name="Karst S.M."/>
            <person name="Dueholm M.S."/>
            <person name="Nielsen P.H."/>
            <person name="Albertsen M."/>
        </authorList>
    </citation>
    <scope>NUCLEOTIDE SEQUENCE [LARGE SCALE GENOMIC DNA]</scope>
    <source>
        <strain evidence="3">Lyne_18-Q3-R50-59_MAXAC.006</strain>
    </source>
</reference>
<dbReference type="InterPro" id="IPR010539">
    <property type="entry name" value="BaxI_1-like"/>
</dbReference>
<accession>A0A936NCF7</accession>
<keyword evidence="2" id="KW-1133">Transmembrane helix</keyword>
<dbReference type="Pfam" id="PF12811">
    <property type="entry name" value="BaxI_1"/>
    <property type="match status" value="1"/>
</dbReference>
<protein>
    <submittedName>
        <fullName evidence="3">Bax inhibitor-1/YccA family protein</fullName>
    </submittedName>
</protein>
<dbReference type="EMBL" id="JADJZA010000001">
    <property type="protein sequence ID" value="MBK9296269.1"/>
    <property type="molecule type" value="Genomic_DNA"/>
</dbReference>
<feature type="transmembrane region" description="Helical" evidence="2">
    <location>
        <begin position="122"/>
        <end position="142"/>
    </location>
</feature>
<keyword evidence="2" id="KW-0812">Transmembrane</keyword>
<gene>
    <name evidence="3" type="ORF">IPN02_05270</name>
</gene>
<feature type="transmembrane region" description="Helical" evidence="2">
    <location>
        <begin position="94"/>
        <end position="115"/>
    </location>
</feature>
<dbReference type="PIRSF" id="PIRSF009160">
    <property type="entry name" value="UCP009160"/>
    <property type="match status" value="1"/>
</dbReference>
<evidence type="ECO:0000313" key="3">
    <source>
        <dbReference type="EMBL" id="MBK9296269.1"/>
    </source>
</evidence>
<dbReference type="Proteomes" id="UP000727993">
    <property type="component" value="Unassembled WGS sequence"/>
</dbReference>
<feature type="transmembrane region" description="Helical" evidence="2">
    <location>
        <begin position="182"/>
        <end position="206"/>
    </location>
</feature>
<comment type="caution">
    <text evidence="3">The sequence shown here is derived from an EMBL/GenBank/DDBJ whole genome shotgun (WGS) entry which is preliminary data.</text>
</comment>
<evidence type="ECO:0000256" key="1">
    <source>
        <dbReference type="SAM" id="MobiDB-lite"/>
    </source>
</evidence>
<proteinExistence type="predicted"/>
<feature type="transmembrane region" description="Helical" evidence="2">
    <location>
        <begin position="218"/>
        <end position="241"/>
    </location>
</feature>
<evidence type="ECO:0000313" key="4">
    <source>
        <dbReference type="Proteomes" id="UP000727993"/>
    </source>
</evidence>
<feature type="transmembrane region" description="Helical" evidence="2">
    <location>
        <begin position="148"/>
        <end position="170"/>
    </location>
</feature>
<keyword evidence="2" id="KW-0472">Membrane</keyword>
<feature type="transmembrane region" description="Helical" evidence="2">
    <location>
        <begin position="55"/>
        <end position="74"/>
    </location>
</feature>
<name>A0A936NCF7_9ACTN</name>
<dbReference type="AlphaFoldDB" id="A0A936NCF7"/>
<dbReference type="PANTHER" id="PTHR41282">
    <property type="entry name" value="CONSERVED TRANSMEMBRANE PROTEIN-RELATED"/>
    <property type="match status" value="1"/>
</dbReference>
<dbReference type="PANTHER" id="PTHR41282:SF1">
    <property type="entry name" value="CONSERVED TRANSMEMBRANE PROTEIN-RELATED"/>
    <property type="match status" value="1"/>
</dbReference>
<sequence length="281" mass="30527">MANPMLNDKSLEKASTWGPGSAASADTMTQWPPPGMERPVGLDGESRGMTMRGTAWATSVLMALLLLSAAFGWVQTASPTTGFNAAGQQVTNFTIPMLAWVGVGVGFVCLIGLWFRPRMAKFIAPVYALAQGFFVGAISKMYESFQGGIVVQAIGATLAVFLVMLFLYGFRIIKVTDKFRRTVIFATLGIMVFYGISFLISLFAGAQAVSFLSSSTPLSIGFSVIVAGIAAMNLALDFDFIERGEKMGLDRDFEWYGAFGLLVTIIWLYLELLRLLSKLRN</sequence>
<organism evidence="3 4">
    <name type="scientific">Candidatus Neomicrothrix subdominans</name>
    <dbReference type="NCBI Taxonomy" id="2954438"/>
    <lineage>
        <taxon>Bacteria</taxon>
        <taxon>Bacillati</taxon>
        <taxon>Actinomycetota</taxon>
        <taxon>Acidimicrobiia</taxon>
        <taxon>Acidimicrobiales</taxon>
        <taxon>Microthrixaceae</taxon>
        <taxon>Candidatus Neomicrothrix</taxon>
    </lineage>
</organism>
<evidence type="ECO:0000256" key="2">
    <source>
        <dbReference type="SAM" id="Phobius"/>
    </source>
</evidence>
<feature type="transmembrane region" description="Helical" evidence="2">
    <location>
        <begin position="253"/>
        <end position="270"/>
    </location>
</feature>